<feature type="transmembrane region" description="Helical" evidence="6">
    <location>
        <begin position="397"/>
        <end position="417"/>
    </location>
</feature>
<feature type="compositionally biased region" description="Basic and acidic residues" evidence="5">
    <location>
        <begin position="484"/>
        <end position="496"/>
    </location>
</feature>
<gene>
    <name evidence="7" type="ORF">KFL_003770120</name>
</gene>
<evidence type="ECO:0000256" key="1">
    <source>
        <dbReference type="ARBA" id="ARBA00004141"/>
    </source>
</evidence>
<feature type="transmembrane region" description="Helical" evidence="6">
    <location>
        <begin position="153"/>
        <end position="172"/>
    </location>
</feature>
<feature type="transmembrane region" description="Helical" evidence="6">
    <location>
        <begin position="44"/>
        <end position="65"/>
    </location>
</feature>
<feature type="transmembrane region" description="Helical" evidence="6">
    <location>
        <begin position="241"/>
        <end position="261"/>
    </location>
</feature>
<evidence type="ECO:0000256" key="2">
    <source>
        <dbReference type="ARBA" id="ARBA00022692"/>
    </source>
</evidence>
<evidence type="ECO:0000313" key="7">
    <source>
        <dbReference type="EMBL" id="GAQ87792.1"/>
    </source>
</evidence>
<sequence length="522" mass="56454">MATRKRKDEENAVSDDETLSIFSESADSEAGGHRRGCSQLQAQVCLVAINLVTLLLGVGLVYLGVVGKQAARDASEITTLVLPGASPPDQVGSQVVHRMGRQMGEFTAEYPPTDSPPQSSNATAPAPAAEQQKFLARETWLSLWVLGDPYNCLVGFGTGLVILSLVGLYSACSNDRHGLFLYYTGLMLLAGTLLYLGVYCLLFADNARRFELLYYMHRAPAGLPNSQQAVQERAMAKVVRALAWAGSLCVVTSALLAGGLYCSSAQMGHGYAAKRMSMAMNLVTVVLGGALLYLAILTSQTNAGGEWAAIIVAAAGASTVLLSLVGYFGLSRHKRWLLLIHATCLCLITALMLAGGIACFVYKDRLQSQINNNWQLIQAKVTNMDQQKVLAALSSHLVMIGVFCLLLIACLLFNLCTSVHTLRTHWRHWDRIAGMDADLHARPKYRKAHVASEGDESDDDCTSLTTSGKLGKVGVQGKTPVMEMVERSHPDLEEVNRPTLKGGKRSAKEASTKNKIPIRKDR</sequence>
<dbReference type="Proteomes" id="UP000054558">
    <property type="component" value="Unassembled WGS sequence"/>
</dbReference>
<dbReference type="EMBL" id="DF237326">
    <property type="protein sequence ID" value="GAQ87792.1"/>
    <property type="molecule type" value="Genomic_DNA"/>
</dbReference>
<reference evidence="7 8" key="1">
    <citation type="journal article" date="2014" name="Nat. Commun.">
        <title>Klebsormidium flaccidum genome reveals primary factors for plant terrestrial adaptation.</title>
        <authorList>
            <person name="Hori K."/>
            <person name="Maruyama F."/>
            <person name="Fujisawa T."/>
            <person name="Togashi T."/>
            <person name="Yamamoto N."/>
            <person name="Seo M."/>
            <person name="Sato S."/>
            <person name="Yamada T."/>
            <person name="Mori H."/>
            <person name="Tajima N."/>
            <person name="Moriyama T."/>
            <person name="Ikeuchi M."/>
            <person name="Watanabe M."/>
            <person name="Wada H."/>
            <person name="Kobayashi K."/>
            <person name="Saito M."/>
            <person name="Masuda T."/>
            <person name="Sasaki-Sekimoto Y."/>
            <person name="Mashiguchi K."/>
            <person name="Awai K."/>
            <person name="Shimojima M."/>
            <person name="Masuda S."/>
            <person name="Iwai M."/>
            <person name="Nobusawa T."/>
            <person name="Narise T."/>
            <person name="Kondo S."/>
            <person name="Saito H."/>
            <person name="Sato R."/>
            <person name="Murakawa M."/>
            <person name="Ihara Y."/>
            <person name="Oshima-Yamada Y."/>
            <person name="Ohtaka K."/>
            <person name="Satoh M."/>
            <person name="Sonobe K."/>
            <person name="Ishii M."/>
            <person name="Ohtani R."/>
            <person name="Kanamori-Sato M."/>
            <person name="Honoki R."/>
            <person name="Miyazaki D."/>
            <person name="Mochizuki H."/>
            <person name="Umetsu J."/>
            <person name="Higashi K."/>
            <person name="Shibata D."/>
            <person name="Kamiya Y."/>
            <person name="Sato N."/>
            <person name="Nakamura Y."/>
            <person name="Tabata S."/>
            <person name="Ida S."/>
            <person name="Kurokawa K."/>
            <person name="Ohta H."/>
        </authorList>
    </citation>
    <scope>NUCLEOTIDE SEQUENCE [LARGE SCALE GENOMIC DNA]</scope>
    <source>
        <strain evidence="7 8">NIES-2285</strain>
    </source>
</reference>
<keyword evidence="4 6" id="KW-0472">Membrane</keyword>
<evidence type="ECO:0000256" key="4">
    <source>
        <dbReference type="ARBA" id="ARBA00023136"/>
    </source>
</evidence>
<feature type="transmembrane region" description="Helical" evidence="6">
    <location>
        <begin position="179"/>
        <end position="204"/>
    </location>
</feature>
<protein>
    <recommendedName>
        <fullName evidence="9">Transmembrane protein</fullName>
    </recommendedName>
</protein>
<keyword evidence="8" id="KW-1185">Reference proteome</keyword>
<feature type="transmembrane region" description="Helical" evidence="6">
    <location>
        <begin position="307"/>
        <end position="330"/>
    </location>
</feature>
<evidence type="ECO:0000256" key="3">
    <source>
        <dbReference type="ARBA" id="ARBA00022989"/>
    </source>
</evidence>
<keyword evidence="3 6" id="KW-1133">Transmembrane helix</keyword>
<name>A0A1Y1ICX0_KLENI</name>
<evidence type="ECO:0000313" key="8">
    <source>
        <dbReference type="Proteomes" id="UP000054558"/>
    </source>
</evidence>
<proteinExistence type="predicted"/>
<feature type="region of interest" description="Disordered" evidence="5">
    <location>
        <begin position="450"/>
        <end position="522"/>
    </location>
</feature>
<feature type="transmembrane region" description="Helical" evidence="6">
    <location>
        <begin position="282"/>
        <end position="301"/>
    </location>
</feature>
<dbReference type="AlphaFoldDB" id="A0A1Y1ICX0"/>
<keyword evidence="2 6" id="KW-0812">Transmembrane</keyword>
<organism evidence="7 8">
    <name type="scientific">Klebsormidium nitens</name>
    <name type="common">Green alga</name>
    <name type="synonym">Ulothrix nitens</name>
    <dbReference type="NCBI Taxonomy" id="105231"/>
    <lineage>
        <taxon>Eukaryota</taxon>
        <taxon>Viridiplantae</taxon>
        <taxon>Streptophyta</taxon>
        <taxon>Klebsormidiophyceae</taxon>
        <taxon>Klebsormidiales</taxon>
        <taxon>Klebsormidiaceae</taxon>
        <taxon>Klebsormidium</taxon>
    </lineage>
</organism>
<feature type="compositionally biased region" description="Basic and acidic residues" evidence="5">
    <location>
        <begin position="506"/>
        <end position="522"/>
    </location>
</feature>
<dbReference type="InterPro" id="IPR018499">
    <property type="entry name" value="Tetraspanin/Peripherin"/>
</dbReference>
<dbReference type="OrthoDB" id="2018078at2759"/>
<comment type="subcellular location">
    <subcellularLocation>
        <location evidence="1">Membrane</location>
        <topology evidence="1">Multi-pass membrane protein</topology>
    </subcellularLocation>
</comment>
<evidence type="ECO:0000256" key="6">
    <source>
        <dbReference type="SAM" id="Phobius"/>
    </source>
</evidence>
<evidence type="ECO:0008006" key="9">
    <source>
        <dbReference type="Google" id="ProtNLM"/>
    </source>
</evidence>
<evidence type="ECO:0000256" key="5">
    <source>
        <dbReference type="SAM" id="MobiDB-lite"/>
    </source>
</evidence>
<accession>A0A1Y1ICX0</accession>
<dbReference type="GO" id="GO:0016020">
    <property type="term" value="C:membrane"/>
    <property type="evidence" value="ECO:0007669"/>
    <property type="project" value="UniProtKB-SubCell"/>
</dbReference>
<feature type="transmembrane region" description="Helical" evidence="6">
    <location>
        <begin position="337"/>
        <end position="363"/>
    </location>
</feature>
<dbReference type="Pfam" id="PF00335">
    <property type="entry name" value="Tetraspanin"/>
    <property type="match status" value="1"/>
</dbReference>